<comment type="cofactor">
    <cofactor evidence="7">
        <name>Mg(2+)</name>
        <dbReference type="ChEBI" id="CHEBI:18420"/>
    </cofactor>
</comment>
<comment type="function">
    <text evidence="1 7">Catalyzes the insertion of molybdate into adenylated molybdopterin with the concomitant release of AMP.</text>
</comment>
<keyword evidence="7" id="KW-0808">Transferase</keyword>
<dbReference type="GO" id="GO:0006777">
    <property type="term" value="P:Mo-molybdopterin cofactor biosynthetic process"/>
    <property type="evidence" value="ECO:0007669"/>
    <property type="project" value="UniProtKB-UniRule"/>
</dbReference>
<dbReference type="Gene3D" id="3.40.980.10">
    <property type="entry name" value="MoaB/Mog-like domain"/>
    <property type="match status" value="1"/>
</dbReference>
<protein>
    <recommendedName>
        <fullName evidence="7">Molybdopterin molybdenumtransferase</fullName>
        <ecNumber evidence="7">2.10.1.1</ecNumber>
    </recommendedName>
</protein>
<comment type="pathway">
    <text evidence="2 7">Cofactor biosynthesis; molybdopterin biosynthesis.</text>
</comment>
<dbReference type="RefSeq" id="WP_119716134.1">
    <property type="nucleotide sequence ID" value="NZ_OMOH01000008.1"/>
</dbReference>
<keyword evidence="10" id="KW-1185">Reference proteome</keyword>
<dbReference type="Proteomes" id="UP000265962">
    <property type="component" value="Unassembled WGS sequence"/>
</dbReference>
<dbReference type="GO" id="GO:0046872">
    <property type="term" value="F:metal ion binding"/>
    <property type="evidence" value="ECO:0007669"/>
    <property type="project" value="UniProtKB-UniRule"/>
</dbReference>
<evidence type="ECO:0000256" key="6">
    <source>
        <dbReference type="ARBA" id="ARBA00047317"/>
    </source>
</evidence>
<sequence>MSEPLSIDEHRALIEARIPAPATSTRPLDECLGLVLAEDVAARLPVPPFTNSAMDGFAVRHADVAGACAERPVRLPVIADVPAGDPAATPLRAGTAERIMTGAPMPPGADTVVRVEDTDHRVGTTRAPAAVTVHAAPAPGANVRHAGEDVGVGDPVLSAGAVLDAAGLAAAASVGHAALPVHPRPRVGVLATGSELRGAGEPLGPGQIPDSNSLLLAGLVREAGGDPVVTARVPDDPDGLAGLLAGWPPLDLVVTAGGISEGAYEVVRQALTGADARFHHVAQQPGGPQGIATAHVGGRPTPVLCLPGNPVSVWVSFHVYAAGVLRVLAGRAGTTAPATSRVVADAPWPGPARKVQFIPVVRTGDLVRPVHPLGSKSHLVASLPRADGLAVVPIGVGEVGRGMELDFIAALAHGDR</sequence>
<dbReference type="NCBIfam" id="NF045515">
    <property type="entry name" value="Glp_gephyrin"/>
    <property type="match status" value="1"/>
</dbReference>
<dbReference type="InterPro" id="IPR036688">
    <property type="entry name" value="MoeA_C_domain_IV_sf"/>
</dbReference>
<dbReference type="InterPro" id="IPR005110">
    <property type="entry name" value="MoeA_linker/N"/>
</dbReference>
<feature type="domain" description="MoaB/Mog" evidence="8">
    <location>
        <begin position="188"/>
        <end position="327"/>
    </location>
</feature>
<keyword evidence="5 7" id="KW-0501">Molybdenum cofactor biosynthesis</keyword>
<dbReference type="FunFam" id="2.170.190.11:FF:000001">
    <property type="entry name" value="Molybdopterin molybdenumtransferase"/>
    <property type="match status" value="1"/>
</dbReference>
<dbReference type="SUPFAM" id="SSF53218">
    <property type="entry name" value="Molybdenum cofactor biosynthesis proteins"/>
    <property type="match status" value="1"/>
</dbReference>
<accession>A0A375I6Y0</accession>
<comment type="catalytic activity">
    <reaction evidence="6">
        <text>adenylyl-molybdopterin + molybdate = Mo-molybdopterin + AMP + H(+)</text>
        <dbReference type="Rhea" id="RHEA:35047"/>
        <dbReference type="ChEBI" id="CHEBI:15378"/>
        <dbReference type="ChEBI" id="CHEBI:36264"/>
        <dbReference type="ChEBI" id="CHEBI:62727"/>
        <dbReference type="ChEBI" id="CHEBI:71302"/>
        <dbReference type="ChEBI" id="CHEBI:456215"/>
        <dbReference type="EC" id="2.10.1.1"/>
    </reaction>
</comment>
<dbReference type="InterPro" id="IPR001453">
    <property type="entry name" value="MoaB/Mog_dom"/>
</dbReference>
<dbReference type="SUPFAM" id="SSF63867">
    <property type="entry name" value="MoeA C-terminal domain-like"/>
    <property type="match status" value="1"/>
</dbReference>
<dbReference type="Gene3D" id="2.170.190.11">
    <property type="entry name" value="Molybdopterin biosynthesis moea protein, domain 3"/>
    <property type="match status" value="1"/>
</dbReference>
<dbReference type="OrthoDB" id="9804758at2"/>
<evidence type="ECO:0000256" key="4">
    <source>
        <dbReference type="ARBA" id="ARBA00022505"/>
    </source>
</evidence>
<dbReference type="Pfam" id="PF03453">
    <property type="entry name" value="MoeA_N"/>
    <property type="match status" value="1"/>
</dbReference>
<evidence type="ECO:0000256" key="1">
    <source>
        <dbReference type="ARBA" id="ARBA00002901"/>
    </source>
</evidence>
<dbReference type="InterPro" id="IPR038987">
    <property type="entry name" value="MoeA-like"/>
</dbReference>
<evidence type="ECO:0000256" key="5">
    <source>
        <dbReference type="ARBA" id="ARBA00023150"/>
    </source>
</evidence>
<organism evidence="9 10">
    <name type="scientific">Propionibacterium ruminifibrarum</name>
    <dbReference type="NCBI Taxonomy" id="1962131"/>
    <lineage>
        <taxon>Bacteria</taxon>
        <taxon>Bacillati</taxon>
        <taxon>Actinomycetota</taxon>
        <taxon>Actinomycetes</taxon>
        <taxon>Propionibacteriales</taxon>
        <taxon>Propionibacteriaceae</taxon>
        <taxon>Propionibacterium</taxon>
    </lineage>
</organism>
<evidence type="ECO:0000256" key="2">
    <source>
        <dbReference type="ARBA" id="ARBA00005046"/>
    </source>
</evidence>
<dbReference type="PANTHER" id="PTHR10192:SF5">
    <property type="entry name" value="GEPHYRIN"/>
    <property type="match status" value="1"/>
</dbReference>
<dbReference type="InterPro" id="IPR036425">
    <property type="entry name" value="MoaB/Mog-like_dom_sf"/>
</dbReference>
<dbReference type="Gene3D" id="2.40.340.10">
    <property type="entry name" value="MoeA, C-terminal, domain IV"/>
    <property type="match status" value="1"/>
</dbReference>
<dbReference type="EMBL" id="OMOH01000008">
    <property type="protein sequence ID" value="SPF69011.1"/>
    <property type="molecule type" value="Genomic_DNA"/>
</dbReference>
<dbReference type="AlphaFoldDB" id="A0A375I6Y0"/>
<comment type="similarity">
    <text evidence="3 7">Belongs to the MoeA family.</text>
</comment>
<keyword evidence="4 7" id="KW-0500">Molybdenum</keyword>
<proteinExistence type="inferred from homology"/>
<dbReference type="SMART" id="SM00852">
    <property type="entry name" value="MoCF_biosynth"/>
    <property type="match status" value="1"/>
</dbReference>
<dbReference type="EC" id="2.10.1.1" evidence="7"/>
<dbReference type="GO" id="GO:0005829">
    <property type="term" value="C:cytosol"/>
    <property type="evidence" value="ECO:0007669"/>
    <property type="project" value="TreeGrafter"/>
</dbReference>
<keyword evidence="7" id="KW-0460">Magnesium</keyword>
<evidence type="ECO:0000256" key="3">
    <source>
        <dbReference type="ARBA" id="ARBA00010763"/>
    </source>
</evidence>
<name>A0A375I6Y0_9ACTN</name>
<evidence type="ECO:0000259" key="8">
    <source>
        <dbReference type="SMART" id="SM00852"/>
    </source>
</evidence>
<dbReference type="CDD" id="cd00887">
    <property type="entry name" value="MoeA"/>
    <property type="match status" value="1"/>
</dbReference>
<dbReference type="Pfam" id="PF00994">
    <property type="entry name" value="MoCF_biosynth"/>
    <property type="match status" value="1"/>
</dbReference>
<dbReference type="PANTHER" id="PTHR10192">
    <property type="entry name" value="MOLYBDOPTERIN BIOSYNTHESIS PROTEIN"/>
    <property type="match status" value="1"/>
</dbReference>
<evidence type="ECO:0000313" key="10">
    <source>
        <dbReference type="Proteomes" id="UP000265962"/>
    </source>
</evidence>
<evidence type="ECO:0000313" key="9">
    <source>
        <dbReference type="EMBL" id="SPF69011.1"/>
    </source>
</evidence>
<evidence type="ECO:0000256" key="7">
    <source>
        <dbReference type="RuleBase" id="RU365090"/>
    </source>
</evidence>
<dbReference type="InterPro" id="IPR005111">
    <property type="entry name" value="MoeA_C_domain_IV"/>
</dbReference>
<dbReference type="SUPFAM" id="SSF63882">
    <property type="entry name" value="MoeA N-terminal region -like"/>
    <property type="match status" value="1"/>
</dbReference>
<dbReference type="UniPathway" id="UPA00344"/>
<dbReference type="GO" id="GO:0061599">
    <property type="term" value="F:molybdopterin molybdotransferase activity"/>
    <property type="evidence" value="ECO:0007669"/>
    <property type="project" value="UniProtKB-UniRule"/>
</dbReference>
<reference evidence="10" key="1">
    <citation type="submission" date="2018-02" db="EMBL/GenBank/DDBJ databases">
        <authorList>
            <person name="Hornung B."/>
        </authorList>
    </citation>
    <scope>NUCLEOTIDE SEQUENCE [LARGE SCALE GENOMIC DNA]</scope>
</reference>
<dbReference type="InterPro" id="IPR036135">
    <property type="entry name" value="MoeA_linker/N_sf"/>
</dbReference>
<dbReference type="Pfam" id="PF03454">
    <property type="entry name" value="MoeA_C"/>
    <property type="match status" value="1"/>
</dbReference>
<keyword evidence="7" id="KW-0479">Metal-binding</keyword>
<dbReference type="Gene3D" id="3.90.105.10">
    <property type="entry name" value="Molybdopterin biosynthesis moea protein, domain 2"/>
    <property type="match status" value="1"/>
</dbReference>
<gene>
    <name evidence="9" type="ORF">PROPJV5_1976</name>
</gene>